<dbReference type="CDD" id="cd03445">
    <property type="entry name" value="Thioesterase_II_repeat2"/>
    <property type="match status" value="1"/>
</dbReference>
<dbReference type="PANTHER" id="PTHR11066">
    <property type="entry name" value="ACYL-COA THIOESTERASE"/>
    <property type="match status" value="1"/>
</dbReference>
<evidence type="ECO:0000256" key="2">
    <source>
        <dbReference type="ARBA" id="ARBA00011881"/>
    </source>
</evidence>
<comment type="subunit">
    <text evidence="2">Homotetramer.</text>
</comment>
<organism evidence="11 12">
    <name type="scientific">Algibacter pectinivorans</name>
    <dbReference type="NCBI Taxonomy" id="870482"/>
    <lineage>
        <taxon>Bacteria</taxon>
        <taxon>Pseudomonadati</taxon>
        <taxon>Bacteroidota</taxon>
        <taxon>Flavobacteriia</taxon>
        <taxon>Flavobacteriales</taxon>
        <taxon>Flavobacteriaceae</taxon>
        <taxon>Algibacter</taxon>
    </lineage>
</organism>
<dbReference type="STRING" id="870482.SAMN04487987_101247"/>
<dbReference type="GO" id="GO:0009062">
    <property type="term" value="P:fatty acid catabolic process"/>
    <property type="evidence" value="ECO:0007669"/>
    <property type="project" value="TreeGrafter"/>
</dbReference>
<dbReference type="EC" id="3.1.2.20" evidence="5"/>
<evidence type="ECO:0000256" key="8">
    <source>
        <dbReference type="ARBA" id="ARBA00079653"/>
    </source>
</evidence>
<evidence type="ECO:0000256" key="1">
    <source>
        <dbReference type="ARBA" id="ARBA00006538"/>
    </source>
</evidence>
<comment type="catalytic activity">
    <reaction evidence="6">
        <text>a fatty acyl-CoA + H2O = a fatty acid + CoA + H(+)</text>
        <dbReference type="Rhea" id="RHEA:16781"/>
        <dbReference type="ChEBI" id="CHEBI:15377"/>
        <dbReference type="ChEBI" id="CHEBI:15378"/>
        <dbReference type="ChEBI" id="CHEBI:28868"/>
        <dbReference type="ChEBI" id="CHEBI:57287"/>
        <dbReference type="ChEBI" id="CHEBI:77636"/>
        <dbReference type="EC" id="3.1.2.20"/>
    </reaction>
    <physiologicalReaction direction="left-to-right" evidence="6">
        <dbReference type="Rhea" id="RHEA:16782"/>
    </physiologicalReaction>
</comment>
<keyword evidence="12" id="KW-1185">Reference proteome</keyword>
<keyword evidence="4" id="KW-0443">Lipid metabolism</keyword>
<evidence type="ECO:0000259" key="9">
    <source>
        <dbReference type="Pfam" id="PF02551"/>
    </source>
</evidence>
<evidence type="ECO:0000256" key="5">
    <source>
        <dbReference type="ARBA" id="ARBA00038894"/>
    </source>
</evidence>
<evidence type="ECO:0000256" key="6">
    <source>
        <dbReference type="ARBA" id="ARBA00050943"/>
    </source>
</evidence>
<dbReference type="OrthoDB" id="9781019at2"/>
<dbReference type="AlphaFoldDB" id="A0A1I1MG67"/>
<dbReference type="Gene3D" id="2.40.160.210">
    <property type="entry name" value="Acyl-CoA thioesterase, double hotdog domain"/>
    <property type="match status" value="1"/>
</dbReference>
<dbReference type="GO" id="GO:0006637">
    <property type="term" value="P:acyl-CoA metabolic process"/>
    <property type="evidence" value="ECO:0007669"/>
    <property type="project" value="InterPro"/>
</dbReference>
<feature type="domain" description="Acyl-CoA thioesterase-like N-terminal HotDog" evidence="10">
    <location>
        <begin position="28"/>
        <end position="108"/>
    </location>
</feature>
<keyword evidence="3" id="KW-0378">Hydrolase</keyword>
<dbReference type="CDD" id="cd03444">
    <property type="entry name" value="Thioesterase_II_repeat1"/>
    <property type="match status" value="1"/>
</dbReference>
<dbReference type="InterPro" id="IPR029069">
    <property type="entry name" value="HotDog_dom_sf"/>
</dbReference>
<dbReference type="InterPro" id="IPR049449">
    <property type="entry name" value="TesB_ACOT8-like_N"/>
</dbReference>
<dbReference type="GO" id="GO:0047617">
    <property type="term" value="F:fatty acyl-CoA hydrolase activity"/>
    <property type="evidence" value="ECO:0007669"/>
    <property type="project" value="UniProtKB-EC"/>
</dbReference>
<reference evidence="12" key="1">
    <citation type="submission" date="2016-10" db="EMBL/GenBank/DDBJ databases">
        <authorList>
            <person name="Varghese N."/>
            <person name="Submissions S."/>
        </authorList>
    </citation>
    <scope>NUCLEOTIDE SEQUENCE [LARGE SCALE GENOMIC DNA]</scope>
    <source>
        <strain evidence="12">DSM 25730</strain>
    </source>
</reference>
<evidence type="ECO:0000259" key="10">
    <source>
        <dbReference type="Pfam" id="PF13622"/>
    </source>
</evidence>
<dbReference type="SUPFAM" id="SSF54637">
    <property type="entry name" value="Thioesterase/thiol ester dehydrase-isomerase"/>
    <property type="match status" value="2"/>
</dbReference>
<sequence length="290" mass="32703">MTTVNDLLKLLVLEKIGDNEFNGVSKTIGSPIVFGGQVLAQAINAASRTITNQRVLHSMHAYFLEAGDLELPITYNVSIVRDGGSFSVRRVTAHQKDTTIFILSASFHKKEAGYNHQIELKPNIKQPEELLSWTDMYEKYGENLPKGIQSFLSIKRPIEFKPTTFVNPLDQKDLPPNYDVWFKLKGDVKGLDLATKQQILTYISDYNILTATLNPHASKAHWGNTITASLDHSMWFFREFDFSDWMLYTMESPSASSARGFARGNIFTRDGKLIATVAQEGLIRPIKNDK</sequence>
<dbReference type="FunFam" id="2.40.160.210:FF:000001">
    <property type="entry name" value="Acyl-CoA thioesterase II"/>
    <property type="match status" value="1"/>
</dbReference>
<accession>A0A1I1MG67</accession>
<evidence type="ECO:0000313" key="12">
    <source>
        <dbReference type="Proteomes" id="UP000199439"/>
    </source>
</evidence>
<evidence type="ECO:0000313" key="11">
    <source>
        <dbReference type="EMBL" id="SFC84464.1"/>
    </source>
</evidence>
<gene>
    <name evidence="11" type="ORF">SAMN04487987_101247</name>
</gene>
<name>A0A1I1MG67_9FLAO</name>
<comment type="similarity">
    <text evidence="1">Belongs to the C/M/P thioester hydrolase family.</text>
</comment>
<evidence type="ECO:0000256" key="4">
    <source>
        <dbReference type="ARBA" id="ARBA00023098"/>
    </source>
</evidence>
<dbReference type="Pfam" id="PF02551">
    <property type="entry name" value="Acyl_CoA_thio"/>
    <property type="match status" value="1"/>
</dbReference>
<protein>
    <recommendedName>
        <fullName evidence="7">Acyl-CoA thioesterase 2</fullName>
        <ecNumber evidence="5">3.1.2.20</ecNumber>
    </recommendedName>
    <alternativeName>
        <fullName evidence="8">Thioesterase II</fullName>
    </alternativeName>
</protein>
<proteinExistence type="inferred from homology"/>
<evidence type="ECO:0000256" key="7">
    <source>
        <dbReference type="ARBA" id="ARBA00071120"/>
    </source>
</evidence>
<dbReference type="PANTHER" id="PTHR11066:SF34">
    <property type="entry name" value="ACYL-COENZYME A THIOESTERASE 8"/>
    <property type="match status" value="1"/>
</dbReference>
<dbReference type="InterPro" id="IPR042171">
    <property type="entry name" value="Acyl-CoA_hotdog"/>
</dbReference>
<dbReference type="Proteomes" id="UP000199439">
    <property type="component" value="Unassembled WGS sequence"/>
</dbReference>
<dbReference type="Pfam" id="PF13622">
    <property type="entry name" value="4HBT_3"/>
    <property type="match status" value="1"/>
</dbReference>
<dbReference type="InterPro" id="IPR025652">
    <property type="entry name" value="TesB_C"/>
</dbReference>
<dbReference type="InterPro" id="IPR003703">
    <property type="entry name" value="Acyl_CoA_thio"/>
</dbReference>
<feature type="domain" description="Acyl-CoA thioesterase 2 C-terminal" evidence="9">
    <location>
        <begin position="154"/>
        <end position="282"/>
    </location>
</feature>
<dbReference type="RefSeq" id="WP_092848023.1">
    <property type="nucleotide sequence ID" value="NZ_FOMI01000001.1"/>
</dbReference>
<evidence type="ECO:0000256" key="3">
    <source>
        <dbReference type="ARBA" id="ARBA00022801"/>
    </source>
</evidence>
<dbReference type="EMBL" id="FOMI01000001">
    <property type="protein sequence ID" value="SFC84464.1"/>
    <property type="molecule type" value="Genomic_DNA"/>
</dbReference>